<reference evidence="2" key="1">
    <citation type="journal article" date="2022" name="Int. J. Mol. Sci.">
        <title>Draft Genome of Tanacetum Coccineum: Genomic Comparison of Closely Related Tanacetum-Family Plants.</title>
        <authorList>
            <person name="Yamashiro T."/>
            <person name="Shiraishi A."/>
            <person name="Nakayama K."/>
            <person name="Satake H."/>
        </authorList>
    </citation>
    <scope>NUCLEOTIDE SEQUENCE</scope>
</reference>
<reference evidence="2" key="2">
    <citation type="submission" date="2022-01" db="EMBL/GenBank/DDBJ databases">
        <authorList>
            <person name="Yamashiro T."/>
            <person name="Shiraishi A."/>
            <person name="Satake H."/>
            <person name="Nakayama K."/>
        </authorList>
    </citation>
    <scope>NUCLEOTIDE SEQUENCE</scope>
</reference>
<evidence type="ECO:0000256" key="1">
    <source>
        <dbReference type="SAM" id="MobiDB-lite"/>
    </source>
</evidence>
<evidence type="ECO:0000313" key="2">
    <source>
        <dbReference type="EMBL" id="GJS60912.1"/>
    </source>
</evidence>
<feature type="region of interest" description="Disordered" evidence="1">
    <location>
        <begin position="222"/>
        <end position="256"/>
    </location>
</feature>
<evidence type="ECO:0008006" key="4">
    <source>
        <dbReference type="Google" id="ProtNLM"/>
    </source>
</evidence>
<dbReference type="Proteomes" id="UP001151760">
    <property type="component" value="Unassembled WGS sequence"/>
</dbReference>
<sequence>MLFGSSWPKPLLFLDQLEVDVTSTIVVMIRRVWDVNAVTRQYLSMDFVVSDSKVSAKSSVAYNFLRLKEGCIYSIKNFVVLPNKDEFRIFRHDMFMIEFDGETTTRKYPADISWYVTNVGRTSYTKTGSKSLESYLANQRGQSRRVTSWGELDDVLVEKKTKHARVCAMVLTEMSTKEYNNKLYLSSTSSMVFGNGYHTKGRKTKPKTTKLSTEWKCVKRRSQIEANKSTKSRSQQKSQTVKVKVNPDKVKSTPRS</sequence>
<comment type="caution">
    <text evidence="2">The sequence shown here is derived from an EMBL/GenBank/DDBJ whole genome shotgun (WGS) entry which is preliminary data.</text>
</comment>
<dbReference type="Gene3D" id="2.40.50.140">
    <property type="entry name" value="Nucleic acid-binding proteins"/>
    <property type="match status" value="1"/>
</dbReference>
<name>A0ABQ4X7W5_9ASTR</name>
<feature type="compositionally biased region" description="Basic and acidic residues" evidence="1">
    <location>
        <begin position="245"/>
        <end position="256"/>
    </location>
</feature>
<accession>A0ABQ4X7W5</accession>
<dbReference type="InterPro" id="IPR012340">
    <property type="entry name" value="NA-bd_OB-fold"/>
</dbReference>
<keyword evidence="3" id="KW-1185">Reference proteome</keyword>
<organism evidence="2 3">
    <name type="scientific">Tanacetum coccineum</name>
    <dbReference type="NCBI Taxonomy" id="301880"/>
    <lineage>
        <taxon>Eukaryota</taxon>
        <taxon>Viridiplantae</taxon>
        <taxon>Streptophyta</taxon>
        <taxon>Embryophyta</taxon>
        <taxon>Tracheophyta</taxon>
        <taxon>Spermatophyta</taxon>
        <taxon>Magnoliopsida</taxon>
        <taxon>eudicotyledons</taxon>
        <taxon>Gunneridae</taxon>
        <taxon>Pentapetalae</taxon>
        <taxon>asterids</taxon>
        <taxon>campanulids</taxon>
        <taxon>Asterales</taxon>
        <taxon>Asteraceae</taxon>
        <taxon>Asteroideae</taxon>
        <taxon>Anthemideae</taxon>
        <taxon>Anthemidinae</taxon>
        <taxon>Tanacetum</taxon>
    </lineage>
</organism>
<evidence type="ECO:0000313" key="3">
    <source>
        <dbReference type="Proteomes" id="UP001151760"/>
    </source>
</evidence>
<protein>
    <recommendedName>
        <fullName evidence="4">DUF223 domain-containing protein</fullName>
    </recommendedName>
</protein>
<proteinExistence type="predicted"/>
<dbReference type="EMBL" id="BQNB010009253">
    <property type="protein sequence ID" value="GJS60912.1"/>
    <property type="molecule type" value="Genomic_DNA"/>
</dbReference>
<feature type="compositionally biased region" description="Low complexity" evidence="1">
    <location>
        <begin position="232"/>
        <end position="244"/>
    </location>
</feature>
<gene>
    <name evidence="2" type="ORF">Tco_0655696</name>
</gene>